<dbReference type="AlphaFoldDB" id="A0A2H1WQI1"/>
<dbReference type="InterPro" id="IPR053016">
    <property type="entry name" value="CTF18-RFC_complex"/>
</dbReference>
<evidence type="ECO:0000256" key="4">
    <source>
        <dbReference type="ARBA" id="ARBA00022840"/>
    </source>
</evidence>
<dbReference type="SUPFAM" id="SSF52540">
    <property type="entry name" value="P-loop containing nucleoside triphosphate hydrolases"/>
    <property type="match status" value="1"/>
</dbReference>
<name>A0A2H1WQI1_SPOFR</name>
<dbReference type="GO" id="GO:0005634">
    <property type="term" value="C:nucleus"/>
    <property type="evidence" value="ECO:0007669"/>
    <property type="project" value="UniProtKB-SubCell"/>
</dbReference>
<dbReference type="SMART" id="SM00382">
    <property type="entry name" value="AAA"/>
    <property type="match status" value="1"/>
</dbReference>
<evidence type="ECO:0000256" key="9">
    <source>
        <dbReference type="SAM" id="MobiDB-lite"/>
    </source>
</evidence>
<dbReference type="GO" id="GO:0005524">
    <property type="term" value="F:ATP binding"/>
    <property type="evidence" value="ECO:0007669"/>
    <property type="project" value="UniProtKB-KW"/>
</dbReference>
<keyword evidence="2" id="KW-0235">DNA replication</keyword>
<dbReference type="GO" id="GO:0003677">
    <property type="term" value="F:DNA binding"/>
    <property type="evidence" value="ECO:0007669"/>
    <property type="project" value="UniProtKB-KW"/>
</dbReference>
<evidence type="ECO:0000256" key="6">
    <source>
        <dbReference type="ARBA" id="ARBA00023242"/>
    </source>
</evidence>
<evidence type="ECO:0000313" key="11">
    <source>
        <dbReference type="EMBL" id="SOQ55257.1"/>
    </source>
</evidence>
<dbReference type="Pfam" id="PF00004">
    <property type="entry name" value="AAA"/>
    <property type="match status" value="1"/>
</dbReference>
<accession>A0A2H1WQI1</accession>
<evidence type="ECO:0000256" key="1">
    <source>
        <dbReference type="ARBA" id="ARBA00004123"/>
    </source>
</evidence>
<evidence type="ECO:0000256" key="3">
    <source>
        <dbReference type="ARBA" id="ARBA00022741"/>
    </source>
</evidence>
<organism evidence="11">
    <name type="scientific">Spodoptera frugiperda</name>
    <name type="common">Fall armyworm</name>
    <dbReference type="NCBI Taxonomy" id="7108"/>
    <lineage>
        <taxon>Eukaryota</taxon>
        <taxon>Metazoa</taxon>
        <taxon>Ecdysozoa</taxon>
        <taxon>Arthropoda</taxon>
        <taxon>Hexapoda</taxon>
        <taxon>Insecta</taxon>
        <taxon>Pterygota</taxon>
        <taxon>Neoptera</taxon>
        <taxon>Endopterygota</taxon>
        <taxon>Lepidoptera</taxon>
        <taxon>Glossata</taxon>
        <taxon>Ditrysia</taxon>
        <taxon>Noctuoidea</taxon>
        <taxon>Noctuidae</taxon>
        <taxon>Amphipyrinae</taxon>
        <taxon>Spodoptera</taxon>
    </lineage>
</organism>
<dbReference type="PANTHER" id="PTHR46765:SF1">
    <property type="entry name" value="P-LOOP CONTAINING NUCLEOSIDE TRIPHOSPHATE HYDROLASES SUPERFAMILY PROTEIN"/>
    <property type="match status" value="1"/>
</dbReference>
<keyword evidence="3" id="KW-0547">Nucleotide-binding</keyword>
<evidence type="ECO:0000256" key="8">
    <source>
        <dbReference type="ARBA" id="ARBA00043975"/>
    </source>
</evidence>
<dbReference type="GO" id="GO:0016887">
    <property type="term" value="F:ATP hydrolysis activity"/>
    <property type="evidence" value="ECO:0007669"/>
    <property type="project" value="InterPro"/>
</dbReference>
<dbReference type="Gene3D" id="1.10.8.60">
    <property type="match status" value="1"/>
</dbReference>
<feature type="region of interest" description="Disordered" evidence="9">
    <location>
        <begin position="774"/>
        <end position="818"/>
    </location>
</feature>
<gene>
    <name evidence="11" type="ORF">SFRICE_021658</name>
</gene>
<evidence type="ECO:0000259" key="10">
    <source>
        <dbReference type="SMART" id="SM00382"/>
    </source>
</evidence>
<keyword evidence="7" id="KW-0131">Cell cycle</keyword>
<dbReference type="GO" id="GO:0006260">
    <property type="term" value="P:DNA replication"/>
    <property type="evidence" value="ECO:0007669"/>
    <property type="project" value="UniProtKB-KW"/>
</dbReference>
<evidence type="ECO:0000256" key="2">
    <source>
        <dbReference type="ARBA" id="ARBA00022705"/>
    </source>
</evidence>
<dbReference type="PANTHER" id="PTHR46765">
    <property type="entry name" value="P-LOOP CONTAINING NUCLEOSIDE TRIPHOSPHATE HYDROLASES SUPERFAMILY PROTEIN"/>
    <property type="match status" value="1"/>
</dbReference>
<dbReference type="InterPro" id="IPR003593">
    <property type="entry name" value="AAA+_ATPase"/>
</dbReference>
<dbReference type="CDD" id="cd00009">
    <property type="entry name" value="AAA"/>
    <property type="match status" value="1"/>
</dbReference>
<dbReference type="EMBL" id="ODYU01010268">
    <property type="protein sequence ID" value="SOQ55257.1"/>
    <property type="molecule type" value="Genomic_DNA"/>
</dbReference>
<proteinExistence type="inferred from homology"/>
<evidence type="ECO:0000256" key="5">
    <source>
        <dbReference type="ARBA" id="ARBA00023125"/>
    </source>
</evidence>
<protein>
    <submittedName>
        <fullName evidence="11">SFRICE_021658</fullName>
    </submittedName>
</protein>
<keyword evidence="5" id="KW-0238">DNA-binding</keyword>
<feature type="compositionally biased region" description="Basic and acidic residues" evidence="9">
    <location>
        <begin position="774"/>
        <end position="783"/>
    </location>
</feature>
<keyword evidence="6" id="KW-0539">Nucleus</keyword>
<dbReference type="CDD" id="cd18140">
    <property type="entry name" value="HLD_clamp_RFC"/>
    <property type="match status" value="1"/>
</dbReference>
<dbReference type="InterPro" id="IPR003959">
    <property type="entry name" value="ATPase_AAA_core"/>
</dbReference>
<sequence length="908" mass="101508">MGDYPDPDEEYELMYADELAMLREEEDHAEPSVVKKKPLPAKRSLDFSSPVAKKPVTSNFTNNVPDTITNSGVTESTDISLTPNLLPLEEFTQVSHKRTADELFGDIGDIDFNEVELPSKRQKTEEETDLELIDKILEGRRLKQILLEPSGRALGGRSKYNAKDNMSLDIPRWPFVALSNSDGDRVYVRIESEEAWESSLDKGMEQMGLHASYANTWVEARKILEEKQQRVISEEVASQPLPDMDTDVNGNMLWVDKYRPQSYLELLSDEPVNRALLHWLHLWDKIVFKKEVKTKEPQQRTTFSKRAGQFQLTNKWKGKKEEEPELDEDGRPHHKVALLCGPPGVGKTTLAHLLARIAGYRPVELNASDERSTEAFRNALQSATLMRSVLDAEKRPNCLILDEIDGAPLPTVELLVRWCTATVPEGKKKAKQQPLKRPVIAICNDLYATSLRPLRPVALVVHVGGVSISRLSSRLAAVCASEAMSVAPHVLAALAARAQGDVRAAIQVLSFIKARAKAQLSMDDVENVAIGTKDCHKNMMQALQSIFTTNDRDPDAILKTIQSAGEYDRLIDGIFENYLSARVDGRLLLASETLSWLQQYDVLSAWTLRHQNYSLYGALPLCIARCHSLLATRTPMRVKFPLQAQEMYRKKLEIESIVSSVLRGSAPSVSVGRLALVLDVLPLLPYLLAPNLRTANVQLCSASERQSLRTVAGAMCEYGLQYVPRRGEGGVYVHTLEPDVYRAAFFGTEEKVRLTPAIKQAIVREQQLEVIRRSEEMASRVPERSNATSTPAKKSSSTPEPSTSKDKQVPLPNHLQRLQPKVVKKNTPQLSRTGIFSCVVGAFTNIQVHMHMTPRPKTTICGSHKELLRAGIEPATRCTEASCTATALAMQSVVYYSWNMIFFFVFCT</sequence>
<dbReference type="InterPro" id="IPR047854">
    <property type="entry name" value="RFC_lid"/>
</dbReference>
<dbReference type="InterPro" id="IPR027417">
    <property type="entry name" value="P-loop_NTPase"/>
</dbReference>
<comment type="similarity">
    <text evidence="8">Belongs to the activator 1 small subunits family. CTF18 subfamily.</text>
</comment>
<dbReference type="Gene3D" id="3.40.50.300">
    <property type="entry name" value="P-loop containing nucleotide triphosphate hydrolases"/>
    <property type="match status" value="1"/>
</dbReference>
<reference evidence="11" key="1">
    <citation type="submission" date="2016-07" db="EMBL/GenBank/DDBJ databases">
        <authorList>
            <person name="Bretaudeau A."/>
        </authorList>
    </citation>
    <scope>NUCLEOTIDE SEQUENCE</scope>
    <source>
        <strain evidence="11">Rice</strain>
        <tissue evidence="11">Whole body</tissue>
    </source>
</reference>
<feature type="compositionally biased region" description="Low complexity" evidence="9">
    <location>
        <begin position="787"/>
        <end position="802"/>
    </location>
</feature>
<feature type="domain" description="AAA+ ATPase" evidence="10">
    <location>
        <begin position="333"/>
        <end position="465"/>
    </location>
</feature>
<comment type="subcellular location">
    <subcellularLocation>
        <location evidence="1">Nucleus</location>
    </subcellularLocation>
</comment>
<evidence type="ECO:0000256" key="7">
    <source>
        <dbReference type="ARBA" id="ARBA00023306"/>
    </source>
</evidence>
<keyword evidence="4" id="KW-0067">ATP-binding</keyword>